<reference evidence="2" key="1">
    <citation type="submission" date="2016-07" db="EMBL/GenBank/DDBJ databases">
        <title>Nontailed viruses are major unrecognized killers of bacteria in the ocean.</title>
        <authorList>
            <person name="Kauffman K."/>
            <person name="Hussain F."/>
            <person name="Yang J."/>
            <person name="Arevalo P."/>
            <person name="Brown J."/>
            <person name="Cutler M."/>
            <person name="Kelly L."/>
            <person name="Polz M.F."/>
        </authorList>
    </citation>
    <scope>NUCLEOTIDE SEQUENCE [LARGE SCALE GENOMIC DNA]</scope>
    <source>
        <strain evidence="2">10N.261.48.B5</strain>
    </source>
</reference>
<protein>
    <submittedName>
        <fullName evidence="1">Uncharacterized protein</fullName>
    </submittedName>
</protein>
<dbReference type="AlphaFoldDB" id="A0A2N7JPG6"/>
<name>A0A2N7JPG6_VIBSP</name>
<dbReference type="EMBL" id="MCZF01000209">
    <property type="protein sequence ID" value="PMM47617.1"/>
    <property type="molecule type" value="Genomic_DNA"/>
</dbReference>
<comment type="caution">
    <text evidence="1">The sequence shown here is derived from an EMBL/GenBank/DDBJ whole genome shotgun (WGS) entry which is preliminary data.</text>
</comment>
<dbReference type="RefSeq" id="WP_102552804.1">
    <property type="nucleotide sequence ID" value="NZ_MCZF01000209.1"/>
</dbReference>
<proteinExistence type="predicted"/>
<gene>
    <name evidence="1" type="ORF">BCT54_25125</name>
</gene>
<accession>A0A2N7JPG6</accession>
<sequence>MRSYYLALALALSGCTSTTKDVAVVESNGVSSRVKFGSWSVIYPNAVDSPFAVTDTFYYLHESPSVMVGCLTPLSTLYLSLGTEGYVGEHNSQVSVVIAVKGEEKDYFIERVGTVKDSAVVVLDKDRELTNYLSNANVMAYKVQITETKQYSNAVDLNEFPSAVKLIKEAC</sequence>
<evidence type="ECO:0000313" key="1">
    <source>
        <dbReference type="EMBL" id="PMM47617.1"/>
    </source>
</evidence>
<dbReference type="Proteomes" id="UP000235533">
    <property type="component" value="Unassembled WGS sequence"/>
</dbReference>
<organism evidence="1 2">
    <name type="scientific">Vibrio splendidus</name>
    <dbReference type="NCBI Taxonomy" id="29497"/>
    <lineage>
        <taxon>Bacteria</taxon>
        <taxon>Pseudomonadati</taxon>
        <taxon>Pseudomonadota</taxon>
        <taxon>Gammaproteobacteria</taxon>
        <taxon>Vibrionales</taxon>
        <taxon>Vibrionaceae</taxon>
        <taxon>Vibrio</taxon>
    </lineage>
</organism>
<dbReference type="PROSITE" id="PS51257">
    <property type="entry name" value="PROKAR_LIPOPROTEIN"/>
    <property type="match status" value="1"/>
</dbReference>
<evidence type="ECO:0000313" key="2">
    <source>
        <dbReference type="Proteomes" id="UP000235533"/>
    </source>
</evidence>